<keyword evidence="4" id="KW-1185">Reference proteome</keyword>
<feature type="region of interest" description="Disordered" evidence="2">
    <location>
        <begin position="984"/>
        <end position="1028"/>
    </location>
</feature>
<feature type="compositionally biased region" description="Polar residues" evidence="2">
    <location>
        <begin position="85"/>
        <end position="94"/>
    </location>
</feature>
<dbReference type="EMBL" id="JAVHJL010000004">
    <property type="protein sequence ID" value="KAK6505076.1"/>
    <property type="molecule type" value="Genomic_DNA"/>
</dbReference>
<feature type="compositionally biased region" description="Polar residues" evidence="2">
    <location>
        <begin position="1086"/>
        <end position="1104"/>
    </location>
</feature>
<feature type="compositionally biased region" description="Low complexity" evidence="2">
    <location>
        <begin position="175"/>
        <end position="188"/>
    </location>
</feature>
<comment type="caution">
    <text evidence="3">The sequence shown here is derived from an EMBL/GenBank/DDBJ whole genome shotgun (WGS) entry which is preliminary data.</text>
</comment>
<feature type="compositionally biased region" description="Low complexity" evidence="2">
    <location>
        <begin position="911"/>
        <end position="926"/>
    </location>
</feature>
<feature type="compositionally biased region" description="Polar residues" evidence="2">
    <location>
        <begin position="203"/>
        <end position="218"/>
    </location>
</feature>
<feature type="region of interest" description="Disordered" evidence="2">
    <location>
        <begin position="811"/>
        <end position="852"/>
    </location>
</feature>
<evidence type="ECO:0000313" key="4">
    <source>
        <dbReference type="Proteomes" id="UP001370758"/>
    </source>
</evidence>
<proteinExistence type="predicted"/>
<feature type="region of interest" description="Disordered" evidence="2">
    <location>
        <begin position="1056"/>
        <end position="1146"/>
    </location>
</feature>
<feature type="coiled-coil region" evidence="1">
    <location>
        <begin position="451"/>
        <end position="478"/>
    </location>
</feature>
<feature type="compositionally biased region" description="Basic and acidic residues" evidence="2">
    <location>
        <begin position="1070"/>
        <end position="1085"/>
    </location>
</feature>
<keyword evidence="1" id="KW-0175">Coiled coil</keyword>
<feature type="compositionally biased region" description="Polar residues" evidence="2">
    <location>
        <begin position="103"/>
        <end position="118"/>
    </location>
</feature>
<feature type="compositionally biased region" description="Low complexity" evidence="2">
    <location>
        <begin position="937"/>
        <end position="947"/>
    </location>
</feature>
<evidence type="ECO:0000313" key="3">
    <source>
        <dbReference type="EMBL" id="KAK6505076.1"/>
    </source>
</evidence>
<feature type="compositionally biased region" description="Polar residues" evidence="2">
    <location>
        <begin position="348"/>
        <end position="358"/>
    </location>
</feature>
<feature type="compositionally biased region" description="Basic and acidic residues" evidence="2">
    <location>
        <begin position="189"/>
        <end position="198"/>
    </location>
</feature>
<evidence type="ECO:0000256" key="2">
    <source>
        <dbReference type="SAM" id="MobiDB-lite"/>
    </source>
</evidence>
<dbReference type="Proteomes" id="UP001370758">
    <property type="component" value="Unassembled WGS sequence"/>
</dbReference>
<gene>
    <name evidence="3" type="ORF">TWF481_006999</name>
</gene>
<feature type="region of interest" description="Disordered" evidence="2">
    <location>
        <begin position="175"/>
        <end position="218"/>
    </location>
</feature>
<feature type="region of interest" description="Disordered" evidence="2">
    <location>
        <begin position="1161"/>
        <end position="1188"/>
    </location>
</feature>
<feature type="region of interest" description="Disordered" evidence="2">
    <location>
        <begin position="58"/>
        <end position="138"/>
    </location>
</feature>
<feature type="region of interest" description="Disordered" evidence="2">
    <location>
        <begin position="749"/>
        <end position="779"/>
    </location>
</feature>
<feature type="region of interest" description="Disordered" evidence="2">
    <location>
        <begin position="907"/>
        <end position="962"/>
    </location>
</feature>
<name>A0AAV9WC30_9PEZI</name>
<feature type="compositionally biased region" description="Polar residues" evidence="2">
    <location>
        <begin position="824"/>
        <end position="835"/>
    </location>
</feature>
<accession>A0AAV9WC30</accession>
<reference evidence="3 4" key="1">
    <citation type="submission" date="2023-08" db="EMBL/GenBank/DDBJ databases">
        <authorList>
            <person name="Palmer J.M."/>
        </authorList>
    </citation>
    <scope>NUCLEOTIDE SEQUENCE [LARGE SCALE GENOMIC DNA]</scope>
    <source>
        <strain evidence="3 4">TWF481</strain>
    </source>
</reference>
<organism evidence="3 4">
    <name type="scientific">Arthrobotrys musiformis</name>
    <dbReference type="NCBI Taxonomy" id="47236"/>
    <lineage>
        <taxon>Eukaryota</taxon>
        <taxon>Fungi</taxon>
        <taxon>Dikarya</taxon>
        <taxon>Ascomycota</taxon>
        <taxon>Pezizomycotina</taxon>
        <taxon>Orbiliomycetes</taxon>
        <taxon>Orbiliales</taxon>
        <taxon>Orbiliaceae</taxon>
        <taxon>Arthrobotrys</taxon>
    </lineage>
</organism>
<feature type="compositionally biased region" description="Polar residues" evidence="2">
    <location>
        <begin position="69"/>
        <end position="79"/>
    </location>
</feature>
<sequence>MSIRHGNCNFRNLEFNTVCGCQEFMPEEEDGGSTGLLSSGGRARKTCLCGHFVNFHSKHTEEPSDSKKQQQQQYESFRSTRLRSGATSPTSIVALTNGRPTPMATQRQDSSDRYTLSKTFEDPPRYQPNVQPRAVPGSFGGDNGLGISLRTTRDLAALNGVQSGGSSVVTEVAPHLNSAHSRNSSRAHALTEMRREQRGGPLVQSTRSPPKAGNQASNSLQHVGSYKADDATVASTVEDSQVVTGQDQYLEFDRRVNGALHIVHSLSQAFLPLNLQERMRMGMPTTVRDTSPFIALDEREASNDELQRQTLAIEAQLLNLARTVAGRLNPGAPVNDEPRNRIEELPQSVPTGTQQQGPQKAPESPSLPVGPPVDNAVPAPIGVEPAPQQSTETTPNEEETAVPASDPVSLPPSVTESFVNRRLHDISEKVDLQEEMCNDVIKFKNDTEEEITEIGANVFSLEERLSNMENQFQRYIEDREQSFRSSKRARDEDDEGSGTEKKKRRRRRRERDATTVELRTPSSAGQVEKNYVSKKVARGSEVNQLIDSTFKQTLTTTTSFTRTHSTSTSFTSTSSCSTSTKFNQTALIKSLSNQIGVLQQRLQQVEAVSAPSIERPWIVQVIVLPQCTWTTWRATKEGDLLEQQRGPRAVQPSGRAWKRLNSRGLIKCLEVTGGEYRDVERAIRKAFGVVLNTLFETSDISTQQQSPYDWSPLRKVPEQLALRALSTEEMSKQFWKIDFLRGTCAEDLGSNTALSPRSPNVPSSETPTRSSQLVKPSPQKIQLTRPTHRLYITNCWTAGMGASWDTAGDNTQLSSVNSKRRTGSVVSTQLSSAGTGSLRKKSKLDTRGSLSPKIGDHNYRSVWSEIRNLPPASIYIQDSKNEIASAKPRLVEDEAFWYYDALLDGPRDDSSSSGEASGSDAAPSSGNEDGQDQKLLRSTQRSSSSSSSRRRDAYRSQKMAAQPTIYETGMSMSLIEQPPLLVSQASLGGRPAPSLSRNSSRNLGDGETASASLGAFSHDSDSTPKARSFVNTQNSSFQNTICPPAQPAYTTKIIAPAMPPSTRVLRSSRRAQESQVKKEPKDTSNEKTPTNSMVGGLAPSQTSTLHRENSKGSTVEQWEDAPAQLSRASTVEDHPPASFLTNPHNSEKMNVELKLKYGHDHTSFSKYLGPPAPISASQPERRRGRSKD</sequence>
<protein>
    <submittedName>
        <fullName evidence="3">Uncharacterized protein</fullName>
    </submittedName>
</protein>
<feature type="region of interest" description="Disordered" evidence="2">
    <location>
        <begin position="478"/>
        <end position="525"/>
    </location>
</feature>
<evidence type="ECO:0000256" key="1">
    <source>
        <dbReference type="SAM" id="Coils"/>
    </source>
</evidence>
<feature type="region of interest" description="Disordered" evidence="2">
    <location>
        <begin position="348"/>
        <end position="414"/>
    </location>
</feature>
<feature type="compositionally biased region" description="Basic and acidic residues" evidence="2">
    <location>
        <begin position="58"/>
        <end position="68"/>
    </location>
</feature>
<dbReference type="AlphaFoldDB" id="A0AAV9WC30"/>